<reference evidence="3 4" key="1">
    <citation type="submission" date="2020-07" db="EMBL/GenBank/DDBJ databases">
        <title>Sequencing the genomes of 1000 actinobacteria strains.</title>
        <authorList>
            <person name="Klenk H.-P."/>
        </authorList>
    </citation>
    <scope>NUCLEOTIDE SEQUENCE [LARGE SCALE GENOMIC DNA]</scope>
    <source>
        <strain evidence="3 4">DSM 23141</strain>
    </source>
</reference>
<dbReference type="NCBIfam" id="TIGR00125">
    <property type="entry name" value="cyt_tran_rel"/>
    <property type="match status" value="1"/>
</dbReference>
<dbReference type="Pfam" id="PF01467">
    <property type="entry name" value="CTP_transf_like"/>
    <property type="match status" value="1"/>
</dbReference>
<feature type="domain" description="Cytidyltransferase-like" evidence="1">
    <location>
        <begin position="11"/>
        <end position="61"/>
    </location>
</feature>
<dbReference type="Gene3D" id="3.40.50.300">
    <property type="entry name" value="P-loop containing nucleotide triphosphate hydrolases"/>
    <property type="match status" value="1"/>
</dbReference>
<dbReference type="Pfam" id="PF13521">
    <property type="entry name" value="AAA_28"/>
    <property type="match status" value="1"/>
</dbReference>
<dbReference type="PANTHER" id="PTHR37512:SF1">
    <property type="entry name" value="NADR_TTD14 AAA DOMAIN-CONTAINING PROTEIN"/>
    <property type="match status" value="1"/>
</dbReference>
<protein>
    <submittedName>
        <fullName evidence="3">NadR type nicotinamide-nucleotide adenylyltransferase</fullName>
    </submittedName>
</protein>
<dbReference type="Proteomes" id="UP000553888">
    <property type="component" value="Unassembled WGS sequence"/>
</dbReference>
<keyword evidence="4" id="KW-1185">Reference proteome</keyword>
<keyword evidence="3" id="KW-0548">Nucleotidyltransferase</keyword>
<dbReference type="InterPro" id="IPR052735">
    <property type="entry name" value="NAD_biosynth-regulator"/>
</dbReference>
<dbReference type="InterPro" id="IPR027417">
    <property type="entry name" value="P-loop_NTPase"/>
</dbReference>
<dbReference type="SUPFAM" id="SSF52374">
    <property type="entry name" value="Nucleotidylyl transferase"/>
    <property type="match status" value="1"/>
</dbReference>
<dbReference type="InterPro" id="IPR014729">
    <property type="entry name" value="Rossmann-like_a/b/a_fold"/>
</dbReference>
<dbReference type="GO" id="GO:0016779">
    <property type="term" value="F:nucleotidyltransferase activity"/>
    <property type="evidence" value="ECO:0007669"/>
    <property type="project" value="UniProtKB-KW"/>
</dbReference>
<proteinExistence type="predicted"/>
<evidence type="ECO:0000259" key="2">
    <source>
        <dbReference type="Pfam" id="PF13521"/>
    </source>
</evidence>
<sequence length="379" mass="40968">MTGTASTTGLVIGKFYPPHLGHLALIERAAGEVDALAVLVLASTIESIPLDDRVAWLREATSALPGVTIIGLPDDGAVDYDSEAAWVAESARMSAAVRAAGMGSLDVVFTSEGYGEELARRLGARAVTHDARRSGVRVSGTAVRGDLLANWQLLPETTRRGLATRVIVVGAESTGTTTLADALAAHYRDHPRWPHPGLAAVPEYGREFTYLLHAEASVAAETAGRPAPSMDDLVWRPEHFALIAHEQNAREEEAALALPLVIADTDAFATTLWERRYVGEHSIASATAGGATLPRRDLYLVTDHVDVPFVDDGWRDGEHIRPAMTGWFVDELTRRGASWILLRGSHEERLDYATRAVDALLAHRRSFASPPWDEPTILA</sequence>
<evidence type="ECO:0000259" key="1">
    <source>
        <dbReference type="Pfam" id="PF01467"/>
    </source>
</evidence>
<feature type="domain" description="NadR/Ttd14 AAA" evidence="2">
    <location>
        <begin position="165"/>
        <end position="349"/>
    </location>
</feature>
<evidence type="ECO:0000313" key="4">
    <source>
        <dbReference type="Proteomes" id="UP000553888"/>
    </source>
</evidence>
<name>A0A852Y9R7_9MICO</name>
<keyword evidence="3" id="KW-0808">Transferase</keyword>
<comment type="caution">
    <text evidence="3">The sequence shown here is derived from an EMBL/GenBank/DDBJ whole genome shotgun (WGS) entry which is preliminary data.</text>
</comment>
<dbReference type="PANTHER" id="PTHR37512">
    <property type="entry name" value="TRIFUNCTIONAL NAD BIOSYNTHESIS/REGULATOR PROTEIN NADR"/>
    <property type="match status" value="1"/>
</dbReference>
<accession>A0A852Y9R7</accession>
<dbReference type="InterPro" id="IPR038727">
    <property type="entry name" value="NadR/Ttd14_AAA_dom"/>
</dbReference>
<gene>
    <name evidence="3" type="ORF">BJ979_002332</name>
</gene>
<dbReference type="RefSeq" id="WP_179568057.1">
    <property type="nucleotide sequence ID" value="NZ_JACBZY010000001.1"/>
</dbReference>
<dbReference type="InterPro" id="IPR004821">
    <property type="entry name" value="Cyt_trans-like"/>
</dbReference>
<organism evidence="3 4">
    <name type="scientific">Schumannella luteola</name>
    <dbReference type="NCBI Taxonomy" id="472059"/>
    <lineage>
        <taxon>Bacteria</taxon>
        <taxon>Bacillati</taxon>
        <taxon>Actinomycetota</taxon>
        <taxon>Actinomycetes</taxon>
        <taxon>Micrococcales</taxon>
        <taxon>Microbacteriaceae</taxon>
        <taxon>Schumannella</taxon>
    </lineage>
</organism>
<dbReference type="EMBL" id="JACBZY010000001">
    <property type="protein sequence ID" value="NYG99706.1"/>
    <property type="molecule type" value="Genomic_DNA"/>
</dbReference>
<dbReference type="AlphaFoldDB" id="A0A852Y9R7"/>
<dbReference type="Gene3D" id="3.40.50.620">
    <property type="entry name" value="HUPs"/>
    <property type="match status" value="1"/>
</dbReference>
<evidence type="ECO:0000313" key="3">
    <source>
        <dbReference type="EMBL" id="NYG99706.1"/>
    </source>
</evidence>